<reference evidence="1 2" key="1">
    <citation type="submission" date="2017-04" db="EMBL/GenBank/DDBJ databases">
        <title>Genome Sequence of the Model Brown-Rot Fungus Postia placenta SB12.</title>
        <authorList>
            <consortium name="DOE Joint Genome Institute"/>
            <person name="Gaskell J."/>
            <person name="Kersten P."/>
            <person name="Larrondo L.F."/>
            <person name="Canessa P."/>
            <person name="Martinez D."/>
            <person name="Hibbett D."/>
            <person name="Schmoll M."/>
            <person name="Kubicek C.P."/>
            <person name="Martinez A.T."/>
            <person name="Yadav J."/>
            <person name="Master E."/>
            <person name="Magnuson J.K."/>
            <person name="James T."/>
            <person name="Yaver D."/>
            <person name="Berka R."/>
            <person name="Labutti K."/>
            <person name="Lipzen A."/>
            <person name="Aerts A."/>
            <person name="Barry K."/>
            <person name="Henrissat B."/>
            <person name="Blanchette R."/>
            <person name="Grigoriev I."/>
            <person name="Cullen D."/>
        </authorList>
    </citation>
    <scope>NUCLEOTIDE SEQUENCE [LARGE SCALE GENOMIC DNA]</scope>
    <source>
        <strain evidence="1 2">MAD-698-R-SB12</strain>
    </source>
</reference>
<keyword evidence="2" id="KW-1185">Reference proteome</keyword>
<name>A0A1X6N0V1_9APHY</name>
<organism evidence="1 2">
    <name type="scientific">Postia placenta MAD-698-R-SB12</name>
    <dbReference type="NCBI Taxonomy" id="670580"/>
    <lineage>
        <taxon>Eukaryota</taxon>
        <taxon>Fungi</taxon>
        <taxon>Dikarya</taxon>
        <taxon>Basidiomycota</taxon>
        <taxon>Agaricomycotina</taxon>
        <taxon>Agaricomycetes</taxon>
        <taxon>Polyporales</taxon>
        <taxon>Adustoporiaceae</taxon>
        <taxon>Rhodonia</taxon>
    </lineage>
</organism>
<dbReference type="OrthoDB" id="10271324at2759"/>
<evidence type="ECO:0000313" key="2">
    <source>
        <dbReference type="Proteomes" id="UP000194127"/>
    </source>
</evidence>
<dbReference type="AlphaFoldDB" id="A0A1X6N0V1"/>
<sequence length="191" mass="21934">MTRAPRSGTAARKTESSRLEGSVLDAQVRMVSAFGRNAAKYMTCSTTETGCGVRILWHDNEVPAEHSATRLLDAAEPVPAPPRRTQRLQRVNANRPRERVIPDIIHIQPEEPVETVNAAGRILTKDELEDDRVFRKYWMQAQRQKLHVQAQWRRVFKYNYRHRPLTPLFVGPEFYDPPRPAVRCPLGGNRN</sequence>
<gene>
    <name evidence="1" type="ORF">POSPLADRAFT_1143587</name>
</gene>
<accession>A0A1X6N0V1</accession>
<dbReference type="EMBL" id="KZ110597">
    <property type="protein sequence ID" value="OSX62255.1"/>
    <property type="molecule type" value="Genomic_DNA"/>
</dbReference>
<protein>
    <submittedName>
        <fullName evidence="1">Uncharacterized protein</fullName>
    </submittedName>
</protein>
<dbReference type="Proteomes" id="UP000194127">
    <property type="component" value="Unassembled WGS sequence"/>
</dbReference>
<dbReference type="GeneID" id="36330528"/>
<evidence type="ECO:0000313" key="1">
    <source>
        <dbReference type="EMBL" id="OSX62255.1"/>
    </source>
</evidence>
<proteinExistence type="predicted"/>
<dbReference type="RefSeq" id="XP_024339049.1">
    <property type="nucleotide sequence ID" value="XM_024485579.1"/>
</dbReference>